<keyword evidence="9" id="KW-0051">Antiviral defense</keyword>
<evidence type="ECO:0000256" key="8">
    <source>
        <dbReference type="ARBA" id="ARBA00022840"/>
    </source>
</evidence>
<evidence type="ECO:0000256" key="9">
    <source>
        <dbReference type="ARBA" id="ARBA00023118"/>
    </source>
</evidence>
<dbReference type="InterPro" id="IPR054712">
    <property type="entry name" value="Cas3-like_dom"/>
</dbReference>
<dbReference type="InterPro" id="IPR006474">
    <property type="entry name" value="Helicase_Cas3_CRISPR-ass_core"/>
</dbReference>
<organism evidence="12 13">
    <name type="scientific">Candidimonas nitroreducens</name>
    <dbReference type="NCBI Taxonomy" id="683354"/>
    <lineage>
        <taxon>Bacteria</taxon>
        <taxon>Pseudomonadati</taxon>
        <taxon>Pseudomonadota</taxon>
        <taxon>Betaproteobacteria</taxon>
        <taxon>Burkholderiales</taxon>
        <taxon>Alcaligenaceae</taxon>
        <taxon>Candidimonas</taxon>
    </lineage>
</organism>
<dbReference type="SMART" id="SM00487">
    <property type="entry name" value="DEXDc"/>
    <property type="match status" value="1"/>
</dbReference>
<accession>A0A225MS03</accession>
<dbReference type="GO" id="GO:0051607">
    <property type="term" value="P:defense response to virus"/>
    <property type="evidence" value="ECO:0007669"/>
    <property type="project" value="UniProtKB-KW"/>
</dbReference>
<comment type="similarity">
    <text evidence="1">In the N-terminal section; belongs to the CRISPR-associated nuclease Cas3-HD family.</text>
</comment>
<dbReference type="CDD" id="cd17930">
    <property type="entry name" value="DEXHc_cas3"/>
    <property type="match status" value="1"/>
</dbReference>
<proteinExistence type="inferred from homology"/>
<keyword evidence="5" id="KW-0547">Nucleotide-binding</keyword>
<comment type="caution">
    <text evidence="12">The sequence shown here is derived from an EMBL/GenBank/DDBJ whole genome shotgun (WGS) entry which is preliminary data.</text>
</comment>
<evidence type="ECO:0000259" key="11">
    <source>
        <dbReference type="PROSITE" id="PS51643"/>
    </source>
</evidence>
<keyword evidence="3" id="KW-0540">Nuclease</keyword>
<dbReference type="Pfam" id="PF00270">
    <property type="entry name" value="DEAD"/>
    <property type="match status" value="1"/>
</dbReference>
<keyword evidence="8" id="KW-0067">ATP-binding</keyword>
<sequence length="753" mass="83484">MAIQAVQPTFYAHSTDDTTKRNWQPLRNHLVAVGAAAASKAAIFNAQDLAEPQGRLHDVGKYTHDYQRRIAGDAIRVDHATRGAMLAVERYKNSRIGYLLAYGIAGHHAGLANGSESAERTSLRDRLKGLGLPPLLEQWQQEITLPEHISLPSSLKARSRERSNFQLSFLVRMLFSCLVDADYLDTEAFYDQVEGRASARKASLPTLPALRDLLEEYLTSFKPDTPVNQIRASILRHVRDQAQLAPGLFSLTVPTGGGKTLASLAFALDHAIQHGLRRVIFVIPFTSIVEQNAAVFRTALSPLGDRAVLEHHSAFVAAPPPRDEPELYQAREKLRLSMENWDAPIVVTTAVQFFESLFAARPSACRKLHNIAGSVIILDEAQTLPLKVLRPCIAAIDELALNYRSSIVLCTATQPALQSPNFEGGLQNVREIASDPPELFRQLKRVRVRHIGTLDDAQLTGYLRARPQVLCIVNNRRHARAVYQSLADLPGARHLSTLMCARHRSAVLSEIRAMLKRGEACRLAATSLVEAGVDISLPTVLRAEAGLDSIAQAAGRCNRNGEWAAENSEVLIFAPADEGWAPPPELRQFAQAAREILRQHGADPLSPEAIKAYFQHLYWQKGSKELDANDLLGMLQASGIDSLPMETLATRFRMIDSAQMPVIVPYDKEARDMINKLRHAEKSGGLARALQPYLIQVPRQGFDALRNAGAVQPIAFDKWGEQFMELVNMDIYSEQFGLWWEDPTFVKIASMMI</sequence>
<dbReference type="NCBIfam" id="TIGR01587">
    <property type="entry name" value="cas3_core"/>
    <property type="match status" value="1"/>
</dbReference>
<dbReference type="AlphaFoldDB" id="A0A225MS03"/>
<evidence type="ECO:0000256" key="6">
    <source>
        <dbReference type="ARBA" id="ARBA00022801"/>
    </source>
</evidence>
<dbReference type="InterPro" id="IPR027417">
    <property type="entry name" value="P-loop_NTPase"/>
</dbReference>
<dbReference type="InterPro" id="IPR014001">
    <property type="entry name" value="Helicase_ATP-bd"/>
</dbReference>
<dbReference type="PROSITE" id="PS51643">
    <property type="entry name" value="HD_CAS3"/>
    <property type="match status" value="1"/>
</dbReference>
<dbReference type="EMBL" id="NJIH01000003">
    <property type="protein sequence ID" value="OWT64056.1"/>
    <property type="molecule type" value="Genomic_DNA"/>
</dbReference>
<keyword evidence="6" id="KW-0378">Hydrolase</keyword>
<keyword evidence="7" id="KW-0347">Helicase</keyword>
<dbReference type="GO" id="GO:0046872">
    <property type="term" value="F:metal ion binding"/>
    <property type="evidence" value="ECO:0007669"/>
    <property type="project" value="UniProtKB-KW"/>
</dbReference>
<protein>
    <submittedName>
        <fullName evidence="12">CRISPR-associated helicase/endonuclease Cas3</fullName>
    </submittedName>
</protein>
<evidence type="ECO:0000256" key="2">
    <source>
        <dbReference type="ARBA" id="ARBA00009046"/>
    </source>
</evidence>
<name>A0A225MS03_9BURK</name>
<dbReference type="Pfam" id="PF22590">
    <property type="entry name" value="Cas3-like_C_2"/>
    <property type="match status" value="1"/>
</dbReference>
<dbReference type="CDD" id="cd09641">
    <property type="entry name" value="Cas3''_I"/>
    <property type="match status" value="1"/>
</dbReference>
<feature type="domain" description="Helicase ATP-binding" evidence="10">
    <location>
        <begin position="240"/>
        <end position="432"/>
    </location>
</feature>
<dbReference type="InterPro" id="IPR011545">
    <property type="entry name" value="DEAD/DEAH_box_helicase_dom"/>
</dbReference>
<dbReference type="SUPFAM" id="SSF52540">
    <property type="entry name" value="P-loop containing nucleoside triphosphate hydrolases"/>
    <property type="match status" value="1"/>
</dbReference>
<dbReference type="GO" id="GO:0016787">
    <property type="term" value="F:hydrolase activity"/>
    <property type="evidence" value="ECO:0007669"/>
    <property type="project" value="UniProtKB-KW"/>
</dbReference>
<feature type="domain" description="HD Cas3-type" evidence="11">
    <location>
        <begin position="19"/>
        <end position="184"/>
    </location>
</feature>
<keyword evidence="12" id="KW-0255">Endonuclease</keyword>
<dbReference type="InterPro" id="IPR006483">
    <property type="entry name" value="CRISPR-assoc_Cas3_HD"/>
</dbReference>
<evidence type="ECO:0000256" key="3">
    <source>
        <dbReference type="ARBA" id="ARBA00022722"/>
    </source>
</evidence>
<keyword evidence="13" id="KW-1185">Reference proteome</keyword>
<dbReference type="PROSITE" id="PS51192">
    <property type="entry name" value="HELICASE_ATP_BIND_1"/>
    <property type="match status" value="1"/>
</dbReference>
<reference evidence="13" key="1">
    <citation type="submission" date="2017-06" db="EMBL/GenBank/DDBJ databases">
        <title>Herbaspirillum phytohormonus sp. nov., isolated from the root nodule of Robinia pseudoacacia in lead-zinc mine.</title>
        <authorList>
            <person name="Fan M."/>
            <person name="Lin Y."/>
        </authorList>
    </citation>
    <scope>NUCLEOTIDE SEQUENCE [LARGE SCALE GENOMIC DNA]</scope>
    <source>
        <strain evidence="13">SC-089</strain>
    </source>
</reference>
<dbReference type="Gene3D" id="1.10.3210.30">
    <property type="match status" value="1"/>
</dbReference>
<dbReference type="GO" id="GO:0005524">
    <property type="term" value="F:ATP binding"/>
    <property type="evidence" value="ECO:0007669"/>
    <property type="project" value="UniProtKB-KW"/>
</dbReference>
<dbReference type="NCBIfam" id="TIGR01596">
    <property type="entry name" value="cas3_HD"/>
    <property type="match status" value="1"/>
</dbReference>
<evidence type="ECO:0000256" key="7">
    <source>
        <dbReference type="ARBA" id="ARBA00022806"/>
    </source>
</evidence>
<evidence type="ECO:0000256" key="1">
    <source>
        <dbReference type="ARBA" id="ARBA00006847"/>
    </source>
</evidence>
<dbReference type="OrthoDB" id="9810236at2"/>
<dbReference type="GO" id="GO:0004386">
    <property type="term" value="F:helicase activity"/>
    <property type="evidence" value="ECO:0007669"/>
    <property type="project" value="UniProtKB-KW"/>
</dbReference>
<dbReference type="Gene3D" id="3.40.50.300">
    <property type="entry name" value="P-loop containing nucleotide triphosphate hydrolases"/>
    <property type="match status" value="2"/>
</dbReference>
<dbReference type="GO" id="GO:0004519">
    <property type="term" value="F:endonuclease activity"/>
    <property type="evidence" value="ECO:0007669"/>
    <property type="project" value="UniProtKB-KW"/>
</dbReference>
<dbReference type="SUPFAM" id="SSF109604">
    <property type="entry name" value="HD-domain/PDEase-like"/>
    <property type="match status" value="1"/>
</dbReference>
<evidence type="ECO:0000256" key="5">
    <source>
        <dbReference type="ARBA" id="ARBA00022741"/>
    </source>
</evidence>
<evidence type="ECO:0000256" key="4">
    <source>
        <dbReference type="ARBA" id="ARBA00022723"/>
    </source>
</evidence>
<dbReference type="InterPro" id="IPR038257">
    <property type="entry name" value="CRISPR-assoc_Cas3_HD_sf"/>
</dbReference>
<evidence type="ECO:0000313" key="13">
    <source>
        <dbReference type="Proteomes" id="UP000214603"/>
    </source>
</evidence>
<gene>
    <name evidence="12" type="ORF">CEY11_07120</name>
</gene>
<keyword evidence="4" id="KW-0479">Metal-binding</keyword>
<dbReference type="GO" id="GO:0003676">
    <property type="term" value="F:nucleic acid binding"/>
    <property type="evidence" value="ECO:0007669"/>
    <property type="project" value="InterPro"/>
</dbReference>
<dbReference type="RefSeq" id="WP_088602636.1">
    <property type="nucleotide sequence ID" value="NZ_NJIH01000003.1"/>
</dbReference>
<dbReference type="Proteomes" id="UP000214603">
    <property type="component" value="Unassembled WGS sequence"/>
</dbReference>
<evidence type="ECO:0000259" key="10">
    <source>
        <dbReference type="PROSITE" id="PS51192"/>
    </source>
</evidence>
<evidence type="ECO:0000313" key="12">
    <source>
        <dbReference type="EMBL" id="OWT64056.1"/>
    </source>
</evidence>
<comment type="similarity">
    <text evidence="2">In the central section; belongs to the CRISPR-associated helicase Cas3 family.</text>
</comment>